<evidence type="ECO:0000259" key="1">
    <source>
        <dbReference type="Pfam" id="PF13173"/>
    </source>
</evidence>
<dbReference type="EMBL" id="CP017831">
    <property type="protein sequence ID" value="AOZ97305.1"/>
    <property type="molecule type" value="Genomic_DNA"/>
</dbReference>
<dbReference type="RefSeq" id="WP_071176917.1">
    <property type="nucleotide sequence ID" value="NZ_CP017831.1"/>
</dbReference>
<feature type="domain" description="AAA" evidence="1">
    <location>
        <begin position="140"/>
        <end position="261"/>
    </location>
</feature>
<accession>A0A1D9P558</accession>
<protein>
    <submittedName>
        <fullName evidence="3">ATPase AAA family</fullName>
    </submittedName>
</protein>
<dbReference type="Proteomes" id="UP000179284">
    <property type="component" value="Chromosome I"/>
</dbReference>
<dbReference type="KEGG" id="bhu:bhn_I2272"/>
<evidence type="ECO:0000313" key="4">
    <source>
        <dbReference type="Proteomes" id="UP000179284"/>
    </source>
</evidence>
<evidence type="ECO:0000313" key="3">
    <source>
        <dbReference type="EMBL" id="AOZ97305.1"/>
    </source>
</evidence>
<dbReference type="OrthoDB" id="355159at2"/>
<gene>
    <name evidence="3" type="ORF">bhn_I2272</name>
</gene>
<evidence type="ECO:0000259" key="2">
    <source>
        <dbReference type="Pfam" id="PF20586"/>
    </source>
</evidence>
<sequence length="608" mass="70511">MSDTKLEAIITEIDSLPKGNLTYKVIRGKARMYLQWYEGGKKINKYVKGKDEATVLAQIKRRKQLQEELKQLVEDETYGSFVAEDKSYFGTNKQRQGNTYNTRVVTGSALKNMCSVAKKYGERDCIAPLKKYLQYGLPGKVCLIYGLRRTGKTTIIFQAMSELPANETAYIKIMTSDTMDKLNEDLRKMSSDGIKYVFIDEVTLLGEFIDSASLFSDVYASMGMKIVLSGTDSLGFLLSTGDELYDRAYTIHTTFIPFKEYSRLLGINDVDEYIRYGGTFMIGEKNFDDAELLDESISFRDDESTRRYIDTAIARNIQHSLANYQYGGHFMHLEELYEAGELTGAINRIIEDMNHRFLVSVLTKNFVSHDLGTARQLERKKSMIESRESILEKVDCKEITKRLQKILDIRNKKDMSVEITKEHVEEIKSYLYLLDLIVNCPTEQIGVKEPKEQIIFTQPGMRYCQAEALVHVLMKDEMFSKYPIKERQAICEGILREVRCRMLEDIVLLETKKRLPKKKRVFKLLFSIGEIDMVIHDEENLTCELYEIKHSDHIVEEQYKHLIDEEKCKEIEFNYGEIISRTVLYRGENAVVDGIKYQNVEEYLQFQY</sequence>
<dbReference type="AlphaFoldDB" id="A0A1D9P558"/>
<feature type="domain" description="DUF6788" evidence="2">
    <location>
        <begin position="8"/>
        <end position="54"/>
    </location>
</feature>
<dbReference type="PANTHER" id="PTHR33295:SF18">
    <property type="entry name" value="AAA+ ATPASE DOMAIN-CONTAINING PROTEIN"/>
    <property type="match status" value="1"/>
</dbReference>
<proteinExistence type="predicted"/>
<name>A0A1D9P558_9FIRM</name>
<dbReference type="InterPro" id="IPR041682">
    <property type="entry name" value="AAA_14"/>
</dbReference>
<dbReference type="PANTHER" id="PTHR33295">
    <property type="entry name" value="ATPASE"/>
    <property type="match status" value="1"/>
</dbReference>
<dbReference type="Pfam" id="PF20586">
    <property type="entry name" value="DUF6788"/>
    <property type="match status" value="1"/>
</dbReference>
<organism evidence="3 4">
    <name type="scientific">Butyrivibrio hungatei</name>
    <dbReference type="NCBI Taxonomy" id="185008"/>
    <lineage>
        <taxon>Bacteria</taxon>
        <taxon>Bacillati</taxon>
        <taxon>Bacillota</taxon>
        <taxon>Clostridia</taxon>
        <taxon>Lachnospirales</taxon>
        <taxon>Lachnospiraceae</taxon>
        <taxon>Butyrivibrio</taxon>
    </lineage>
</organism>
<reference evidence="4" key="1">
    <citation type="submission" date="2016-10" db="EMBL/GenBank/DDBJ databases">
        <title>The complete genome sequence of the rumen bacterium Butyrivibrio hungatei MB2003.</title>
        <authorList>
            <person name="Palevich N."/>
            <person name="Kelly W.J."/>
            <person name="Leahy S.C."/>
            <person name="Altermann E."/>
            <person name="Rakonjac J."/>
            <person name="Attwood G.T."/>
        </authorList>
    </citation>
    <scope>NUCLEOTIDE SEQUENCE [LARGE SCALE GENOMIC DNA]</scope>
    <source>
        <strain evidence="4">MB2003</strain>
    </source>
</reference>
<dbReference type="Gene3D" id="3.40.50.300">
    <property type="entry name" value="P-loop containing nucleotide triphosphate hydrolases"/>
    <property type="match status" value="1"/>
</dbReference>
<dbReference type="SUPFAM" id="SSF52540">
    <property type="entry name" value="P-loop containing nucleoside triphosphate hydrolases"/>
    <property type="match status" value="1"/>
</dbReference>
<keyword evidence="4" id="KW-1185">Reference proteome</keyword>
<dbReference type="InterPro" id="IPR046738">
    <property type="entry name" value="DUF6788"/>
</dbReference>
<dbReference type="InterPro" id="IPR027417">
    <property type="entry name" value="P-loop_NTPase"/>
</dbReference>
<dbReference type="Pfam" id="PF13173">
    <property type="entry name" value="AAA_14"/>
    <property type="match status" value="1"/>
</dbReference>